<dbReference type="EMBL" id="OZ035825">
    <property type="protein sequence ID" value="CAL1601652.1"/>
    <property type="molecule type" value="Genomic_DNA"/>
</dbReference>
<evidence type="ECO:0000313" key="3">
    <source>
        <dbReference type="Proteomes" id="UP001497482"/>
    </source>
</evidence>
<dbReference type="InterPro" id="IPR001304">
    <property type="entry name" value="C-type_lectin-like"/>
</dbReference>
<organism evidence="2 3">
    <name type="scientific">Knipowitschia caucasica</name>
    <name type="common">Caucasian dwarf goby</name>
    <name type="synonym">Pomatoschistus caucasicus</name>
    <dbReference type="NCBI Taxonomy" id="637954"/>
    <lineage>
        <taxon>Eukaryota</taxon>
        <taxon>Metazoa</taxon>
        <taxon>Chordata</taxon>
        <taxon>Craniata</taxon>
        <taxon>Vertebrata</taxon>
        <taxon>Euteleostomi</taxon>
        <taxon>Actinopterygii</taxon>
        <taxon>Neopterygii</taxon>
        <taxon>Teleostei</taxon>
        <taxon>Neoteleostei</taxon>
        <taxon>Acanthomorphata</taxon>
        <taxon>Gobiaria</taxon>
        <taxon>Gobiiformes</taxon>
        <taxon>Gobioidei</taxon>
        <taxon>Gobiidae</taxon>
        <taxon>Gobiinae</taxon>
        <taxon>Knipowitschia</taxon>
    </lineage>
</organism>
<reference evidence="2 3" key="1">
    <citation type="submission" date="2024-04" db="EMBL/GenBank/DDBJ databases">
        <authorList>
            <person name="Waldvogel A.-M."/>
            <person name="Schoenle A."/>
        </authorList>
    </citation>
    <scope>NUCLEOTIDE SEQUENCE [LARGE SCALE GENOMIC DNA]</scope>
</reference>
<gene>
    <name evidence="2" type="ORF">KC01_LOCUS29568</name>
</gene>
<dbReference type="Proteomes" id="UP001497482">
    <property type="component" value="Chromosome 3"/>
</dbReference>
<name>A0AAV2LH00_KNICA</name>
<dbReference type="PROSITE" id="PS50041">
    <property type="entry name" value="C_TYPE_LECTIN_2"/>
    <property type="match status" value="1"/>
</dbReference>
<accession>A0AAV2LH00</accession>
<keyword evidence="3" id="KW-1185">Reference proteome</keyword>
<protein>
    <recommendedName>
        <fullName evidence="1">C-type lectin domain-containing protein</fullName>
    </recommendedName>
</protein>
<dbReference type="InterPro" id="IPR016186">
    <property type="entry name" value="C-type_lectin-like/link_sf"/>
</dbReference>
<evidence type="ECO:0000313" key="2">
    <source>
        <dbReference type="EMBL" id="CAL1601652.1"/>
    </source>
</evidence>
<dbReference type="SUPFAM" id="SSF56436">
    <property type="entry name" value="C-type lectin-like"/>
    <property type="match status" value="1"/>
</dbReference>
<feature type="domain" description="C-type lectin" evidence="1">
    <location>
        <begin position="44"/>
        <end position="138"/>
    </location>
</feature>
<dbReference type="Gene3D" id="3.10.100.10">
    <property type="entry name" value="Mannose-Binding Protein A, subunit A"/>
    <property type="match status" value="1"/>
</dbReference>
<dbReference type="InterPro" id="IPR016187">
    <property type="entry name" value="CTDL_fold"/>
</dbReference>
<sequence>MVASRGDNKLLLAAGPSGWIGLHRDSQNSTLWKWSGVVETPMPWEKAMKHCKTNDFLGLTWDKLTLAAGEMDRKNVVQGWIGLRFLGDQWQWVSGRQLESETREKLQECPGQNRCAALYSDGLLQSTDCAQELPFICE</sequence>
<proteinExistence type="predicted"/>
<dbReference type="AlphaFoldDB" id="A0AAV2LH00"/>
<evidence type="ECO:0000259" key="1">
    <source>
        <dbReference type="PROSITE" id="PS50041"/>
    </source>
</evidence>
<dbReference type="Pfam" id="PF00059">
    <property type="entry name" value="Lectin_C"/>
    <property type="match status" value="1"/>
</dbReference>